<sequence>STAACACASGASGWRRSASRTSGRASGWGRTPRPSPPRAPTTRP</sequence>
<dbReference type="Proteomes" id="UP000815260">
    <property type="component" value="Chromosome 2B"/>
</dbReference>
<accession>A0A9R1EJN6</accession>
<name>A0A9R1EJN6_WHEAT</name>
<proteinExistence type="predicted"/>
<reference evidence="2" key="2">
    <citation type="submission" date="2020-03" db="EMBL/GenBank/DDBJ databases">
        <title>The second near-complete assembly of the hexaploid bread wheat (Triticum aestivum) genome.</title>
        <authorList>
            <person name="Zimin A.V."/>
            <person name="Puiu D."/>
            <person name="Shumante A."/>
            <person name="Alonge M."/>
            <person name="Salzberg S.L."/>
        </authorList>
    </citation>
    <scope>NUCLEOTIDE SEQUENCE</scope>
    <source>
        <tissue evidence="2">Leaf</tissue>
    </source>
</reference>
<feature type="region of interest" description="Disordered" evidence="1">
    <location>
        <begin position="1"/>
        <end position="44"/>
    </location>
</feature>
<gene>
    <name evidence="2" type="ORF">CFC21_025999</name>
</gene>
<evidence type="ECO:0000256" key="1">
    <source>
        <dbReference type="SAM" id="MobiDB-lite"/>
    </source>
</evidence>
<organism evidence="2">
    <name type="scientific">Triticum aestivum</name>
    <name type="common">Wheat</name>
    <dbReference type="NCBI Taxonomy" id="4565"/>
    <lineage>
        <taxon>Eukaryota</taxon>
        <taxon>Viridiplantae</taxon>
        <taxon>Streptophyta</taxon>
        <taxon>Embryophyta</taxon>
        <taxon>Tracheophyta</taxon>
        <taxon>Spermatophyta</taxon>
        <taxon>Magnoliopsida</taxon>
        <taxon>Liliopsida</taxon>
        <taxon>Poales</taxon>
        <taxon>Poaceae</taxon>
        <taxon>BOP clade</taxon>
        <taxon>Pooideae</taxon>
        <taxon>Triticodae</taxon>
        <taxon>Triticeae</taxon>
        <taxon>Triticinae</taxon>
        <taxon>Triticum</taxon>
    </lineage>
</organism>
<dbReference type="EMBL" id="CM022215">
    <property type="protein sequence ID" value="KAF7011718.1"/>
    <property type="molecule type" value="Genomic_DNA"/>
</dbReference>
<evidence type="ECO:0000313" key="2">
    <source>
        <dbReference type="EMBL" id="KAF7011718.1"/>
    </source>
</evidence>
<reference evidence="2" key="1">
    <citation type="journal article" date="2017" name="Gigascience">
        <title>The first near-complete assembly of the hexaploid bread wheat genome, Triticum aestivum.</title>
        <authorList>
            <person name="Zimin A.V."/>
            <person name="Puiu D."/>
            <person name="Hall R."/>
            <person name="Kingan S."/>
            <person name="Clavijo B.J."/>
            <person name="Salzberg S.L."/>
        </authorList>
    </citation>
    <scope>NUCLEOTIDE SEQUENCE</scope>
    <source>
        <tissue evidence="2">Leaf</tissue>
    </source>
</reference>
<dbReference type="AlphaFoldDB" id="A0A9R1EJN6"/>
<protein>
    <submittedName>
        <fullName evidence="2">Uncharacterized protein</fullName>
    </submittedName>
</protein>
<feature type="compositionally biased region" description="Pro residues" evidence="1">
    <location>
        <begin position="33"/>
        <end position="44"/>
    </location>
</feature>
<comment type="caution">
    <text evidence="2">The sequence shown here is derived from an EMBL/GenBank/DDBJ whole genome shotgun (WGS) entry which is preliminary data.</text>
</comment>
<feature type="compositionally biased region" description="Low complexity" evidence="1">
    <location>
        <begin position="1"/>
        <end position="32"/>
    </location>
</feature>
<feature type="non-terminal residue" evidence="2">
    <location>
        <position position="1"/>
    </location>
</feature>
<feature type="non-terminal residue" evidence="2">
    <location>
        <position position="44"/>
    </location>
</feature>